<dbReference type="Gene3D" id="3.30.420.40">
    <property type="match status" value="2"/>
</dbReference>
<name>A0ABP6LLJ7_9ACTN</name>
<comment type="caution">
    <text evidence="1">The sequence shown here is derived from an EMBL/GenBank/DDBJ whole genome shotgun (WGS) entry which is preliminary data.</text>
</comment>
<reference evidence="2" key="1">
    <citation type="journal article" date="2019" name="Int. J. Syst. Evol. Microbiol.">
        <title>The Global Catalogue of Microorganisms (GCM) 10K type strain sequencing project: providing services to taxonomists for standard genome sequencing and annotation.</title>
        <authorList>
            <consortium name="The Broad Institute Genomics Platform"/>
            <consortium name="The Broad Institute Genome Sequencing Center for Infectious Disease"/>
            <person name="Wu L."/>
            <person name="Ma J."/>
        </authorList>
    </citation>
    <scope>NUCLEOTIDE SEQUENCE [LARGE SCALE GENOMIC DNA]</scope>
    <source>
        <strain evidence="2">JCM 9091</strain>
    </source>
</reference>
<dbReference type="RefSeq" id="WP_234516642.1">
    <property type="nucleotide sequence ID" value="NZ_BAAAUF010000030.1"/>
</dbReference>
<dbReference type="Gene3D" id="3.90.640.10">
    <property type="entry name" value="Actin, Chain A, domain 4"/>
    <property type="match status" value="1"/>
</dbReference>
<dbReference type="Proteomes" id="UP001501532">
    <property type="component" value="Unassembled WGS sequence"/>
</dbReference>
<dbReference type="CDD" id="cd10170">
    <property type="entry name" value="ASKHA_NBD_HSP70"/>
    <property type="match status" value="1"/>
</dbReference>
<sequence length="609" mass="66437">MTEIVSEHEARYVVGLDIGDGESALCWVPTGPGHFRDKARIFERASQERSVITATALESRGEGEPNRFVIGEEAFLSRGCSHFNVNFKTATDPNDPVTPQAVLFAQVLLGEFFAAHPDVHRHCAVYVGHPAGWPREAVDVYRKHFGTLQVPVHLMSESQSALVHVRDRRVADPAATAQDADLRNVLIVDVGSSTTDFTFVSDLTPRNLPVGMSLGCRRIDEELARRVQAACGDDSEFKAALAAPGGKEMLRVVCRRAKEAQFTRDSAAETNFLRMHAGCDGTFTPIIEKGFGWLRGVEIPEDVVAAPGGWADDFRAVLAEAKQHLGETQPQLIITTGGGSRMPVVRAACAEAFPEAILENDPKPAFTVARGLASAGRHRVGVERFRQDIRALKDQPVFTEHIKDALLTAFDHVTSALRQRFEQEVTESAKTVDLLDDLIHETAGLDDVFRRLRVSLEASLTPVVLEICRSYGVRDDQFPIDFTLPDIVGTTMKARIRTAWRTMGMSQQVLSAAAGVEDFGTILLQAARTIYSMKGLGPLLATAAAVGGAGVTVIGAAQGVDYLARRRLQSVLETAELESAEVTRMVEEVAESITVQMDARAVEIERFVL</sequence>
<accession>A0ABP6LLJ7</accession>
<evidence type="ECO:0000313" key="2">
    <source>
        <dbReference type="Proteomes" id="UP001501532"/>
    </source>
</evidence>
<organism evidence="1 2">
    <name type="scientific">Streptomyces glomeratus</name>
    <dbReference type="NCBI Taxonomy" id="284452"/>
    <lineage>
        <taxon>Bacteria</taxon>
        <taxon>Bacillati</taxon>
        <taxon>Actinomycetota</taxon>
        <taxon>Actinomycetes</taxon>
        <taxon>Kitasatosporales</taxon>
        <taxon>Streptomycetaceae</taxon>
        <taxon>Streptomyces</taxon>
    </lineage>
</organism>
<dbReference type="SUPFAM" id="SSF53067">
    <property type="entry name" value="Actin-like ATPase domain"/>
    <property type="match status" value="1"/>
</dbReference>
<dbReference type="InterPro" id="IPR043129">
    <property type="entry name" value="ATPase_NBD"/>
</dbReference>
<protein>
    <recommendedName>
        <fullName evidence="3">Molecular chaperone</fullName>
    </recommendedName>
</protein>
<keyword evidence="2" id="KW-1185">Reference proteome</keyword>
<gene>
    <name evidence="1" type="ORF">GCM10010448_36990</name>
</gene>
<proteinExistence type="predicted"/>
<evidence type="ECO:0000313" key="1">
    <source>
        <dbReference type="EMBL" id="GAA3050539.1"/>
    </source>
</evidence>
<evidence type="ECO:0008006" key="3">
    <source>
        <dbReference type="Google" id="ProtNLM"/>
    </source>
</evidence>
<dbReference type="EMBL" id="BAAAUF010000030">
    <property type="protein sequence ID" value="GAA3050539.1"/>
    <property type="molecule type" value="Genomic_DNA"/>
</dbReference>